<dbReference type="AlphaFoldDB" id="A0A919Y9U0"/>
<name>A0A919Y9U0_9BACL</name>
<dbReference type="InterPro" id="IPR016181">
    <property type="entry name" value="Acyl_CoA_acyltransferase"/>
</dbReference>
<dbReference type="Gene3D" id="3.40.630.30">
    <property type="match status" value="1"/>
</dbReference>
<gene>
    <name evidence="1" type="ORF">J34TS1_05830</name>
</gene>
<dbReference type="SUPFAM" id="SSF55729">
    <property type="entry name" value="Acyl-CoA N-acyltransferases (Nat)"/>
    <property type="match status" value="1"/>
</dbReference>
<proteinExistence type="predicted"/>
<dbReference type="CDD" id="cd04301">
    <property type="entry name" value="NAT_SF"/>
    <property type="match status" value="1"/>
</dbReference>
<organism evidence="1 2">
    <name type="scientific">Paenibacillus azoreducens</name>
    <dbReference type="NCBI Taxonomy" id="116718"/>
    <lineage>
        <taxon>Bacteria</taxon>
        <taxon>Bacillati</taxon>
        <taxon>Bacillota</taxon>
        <taxon>Bacilli</taxon>
        <taxon>Bacillales</taxon>
        <taxon>Paenibacillaceae</taxon>
        <taxon>Paenibacillus</taxon>
    </lineage>
</organism>
<keyword evidence="2" id="KW-1185">Reference proteome</keyword>
<comment type="caution">
    <text evidence="1">The sequence shown here is derived from an EMBL/GenBank/DDBJ whole genome shotgun (WGS) entry which is preliminary data.</text>
</comment>
<dbReference type="RefSeq" id="WP_212976958.1">
    <property type="nucleotide sequence ID" value="NZ_AP025343.1"/>
</dbReference>
<reference evidence="1 2" key="1">
    <citation type="submission" date="2021-03" db="EMBL/GenBank/DDBJ databases">
        <title>Antimicrobial resistance genes in bacteria isolated from Japanese honey, and their potential for conferring macrolide and lincosamide resistance in the American foulbrood pathogen Paenibacillus larvae.</title>
        <authorList>
            <person name="Okamoto M."/>
            <person name="Kumagai M."/>
            <person name="Kanamori H."/>
            <person name="Takamatsu D."/>
        </authorList>
    </citation>
    <scope>NUCLEOTIDE SEQUENCE [LARGE SCALE GENOMIC DNA]</scope>
    <source>
        <strain evidence="1 2">J34TS1</strain>
    </source>
</reference>
<evidence type="ECO:0000313" key="2">
    <source>
        <dbReference type="Proteomes" id="UP000682811"/>
    </source>
</evidence>
<sequence length="174" mass="19103">MQITSIKDLPPQDRSRQHARVLRLLFEHGGKQAMSEDYLQLARASDSCWKKPDVSLLLATVRGEDGPALIGASFMAGYGKDAFLIAIHPLYRRKGIGSALLRRQLEELGKIEIRANLSQTALLNLLLKAGLSGSFLGKNPAGRKFLSLNGETKNPVRPPRAPTKEGEILCLFLS</sequence>
<dbReference type="Proteomes" id="UP000682811">
    <property type="component" value="Unassembled WGS sequence"/>
</dbReference>
<evidence type="ECO:0000313" key="1">
    <source>
        <dbReference type="EMBL" id="GIO45818.1"/>
    </source>
</evidence>
<accession>A0A919Y9U0</accession>
<dbReference type="EMBL" id="BORT01000002">
    <property type="protein sequence ID" value="GIO45818.1"/>
    <property type="molecule type" value="Genomic_DNA"/>
</dbReference>
<protein>
    <submittedName>
        <fullName evidence="1">Uncharacterized protein</fullName>
    </submittedName>
</protein>